<dbReference type="EMBL" id="MOMC01000059">
    <property type="protein sequence ID" value="ONH25524.1"/>
    <property type="molecule type" value="Genomic_DNA"/>
</dbReference>
<dbReference type="RefSeq" id="WP_076820256.1">
    <property type="nucleotide sequence ID" value="NZ_MOMC01000059.1"/>
</dbReference>
<name>A0A1V2I571_9ACTN</name>
<evidence type="ECO:0008006" key="3">
    <source>
        <dbReference type="Google" id="ProtNLM"/>
    </source>
</evidence>
<reference evidence="2" key="1">
    <citation type="submission" date="2016-10" db="EMBL/GenBank/DDBJ databases">
        <title>Frankia sp. NRRL B-16386 Genome sequencing.</title>
        <authorList>
            <person name="Ghodhbane-Gtari F."/>
            <person name="Swanson E."/>
            <person name="Gueddou A."/>
            <person name="Hezbri K."/>
            <person name="Ktari K."/>
            <person name="Nouioui I."/>
            <person name="Morris K."/>
            <person name="Simpson S."/>
            <person name="Abebe-Akele F."/>
            <person name="Thomas K."/>
            <person name="Gtari M."/>
            <person name="Tisa L.S."/>
        </authorList>
    </citation>
    <scope>NUCLEOTIDE SEQUENCE [LARGE SCALE GENOMIC DNA]</scope>
    <source>
        <strain evidence="2">NRRL B-16386</strain>
    </source>
</reference>
<accession>A0A1V2I571</accession>
<evidence type="ECO:0000313" key="1">
    <source>
        <dbReference type="EMBL" id="ONH25524.1"/>
    </source>
</evidence>
<evidence type="ECO:0000313" key="2">
    <source>
        <dbReference type="Proteomes" id="UP000188929"/>
    </source>
</evidence>
<comment type="caution">
    <text evidence="1">The sequence shown here is derived from an EMBL/GenBank/DDBJ whole genome shotgun (WGS) entry which is preliminary data.</text>
</comment>
<dbReference type="OrthoDB" id="488160at2"/>
<protein>
    <recommendedName>
        <fullName evidence="3">Antitoxin</fullName>
    </recommendedName>
</protein>
<organism evidence="1 2">
    <name type="scientific">Pseudofrankia asymbiotica</name>
    <dbReference type="NCBI Taxonomy" id="1834516"/>
    <lineage>
        <taxon>Bacteria</taxon>
        <taxon>Bacillati</taxon>
        <taxon>Actinomycetota</taxon>
        <taxon>Actinomycetes</taxon>
        <taxon>Frankiales</taxon>
        <taxon>Frankiaceae</taxon>
        <taxon>Pseudofrankia</taxon>
    </lineage>
</organism>
<sequence>MTEMPLPEGEQLTLVAREAAESGQVVYLTDHGRRLAAIVPAGLAELIERGEARGGRRVLGARGAGHSGRHDISERIEEILANEVTS</sequence>
<dbReference type="Proteomes" id="UP000188929">
    <property type="component" value="Unassembled WGS sequence"/>
</dbReference>
<proteinExistence type="predicted"/>
<dbReference type="AlphaFoldDB" id="A0A1V2I571"/>
<gene>
    <name evidence="1" type="ORF">BL253_27350</name>
</gene>
<keyword evidence="2" id="KW-1185">Reference proteome</keyword>